<keyword evidence="2" id="KW-0472">Membrane</keyword>
<dbReference type="AlphaFoldDB" id="A0A841EIW8"/>
<evidence type="ECO:0000256" key="2">
    <source>
        <dbReference type="SAM" id="Phobius"/>
    </source>
</evidence>
<feature type="transmembrane region" description="Helical" evidence="2">
    <location>
        <begin position="7"/>
        <end position="28"/>
    </location>
</feature>
<dbReference type="PROSITE" id="PS51318">
    <property type="entry name" value="TAT"/>
    <property type="match status" value="1"/>
</dbReference>
<evidence type="ECO:0000256" key="1">
    <source>
        <dbReference type="SAM" id="MobiDB-lite"/>
    </source>
</evidence>
<dbReference type="RefSeq" id="WP_184636144.1">
    <property type="nucleotide sequence ID" value="NZ_BAABKT010000039.1"/>
</dbReference>
<keyword evidence="4" id="KW-1185">Reference proteome</keyword>
<accession>A0A841EIW8</accession>
<organism evidence="3 4">
    <name type="scientific">Streptomonospora salina</name>
    <dbReference type="NCBI Taxonomy" id="104205"/>
    <lineage>
        <taxon>Bacteria</taxon>
        <taxon>Bacillati</taxon>
        <taxon>Actinomycetota</taxon>
        <taxon>Actinomycetes</taxon>
        <taxon>Streptosporangiales</taxon>
        <taxon>Nocardiopsidaceae</taxon>
        <taxon>Streptomonospora</taxon>
    </lineage>
</organism>
<dbReference type="InterPro" id="IPR006311">
    <property type="entry name" value="TAT_signal"/>
</dbReference>
<dbReference type="EMBL" id="JACHLY010000001">
    <property type="protein sequence ID" value="MBB5999361.1"/>
    <property type="molecule type" value="Genomic_DNA"/>
</dbReference>
<comment type="caution">
    <text evidence="3">The sequence shown here is derived from an EMBL/GenBank/DDBJ whole genome shotgun (WGS) entry which is preliminary data.</text>
</comment>
<dbReference type="Proteomes" id="UP000578077">
    <property type="component" value="Unassembled WGS sequence"/>
</dbReference>
<feature type="transmembrane region" description="Helical" evidence="2">
    <location>
        <begin position="76"/>
        <end position="97"/>
    </location>
</feature>
<feature type="transmembrane region" description="Helical" evidence="2">
    <location>
        <begin position="117"/>
        <end position="136"/>
    </location>
</feature>
<feature type="region of interest" description="Disordered" evidence="1">
    <location>
        <begin position="139"/>
        <end position="238"/>
    </location>
</feature>
<evidence type="ECO:0000313" key="3">
    <source>
        <dbReference type="EMBL" id="MBB5999361.1"/>
    </source>
</evidence>
<keyword evidence="2" id="KW-1133">Transmembrane helix</keyword>
<reference evidence="3 4" key="1">
    <citation type="submission" date="2020-08" db="EMBL/GenBank/DDBJ databases">
        <title>Sequencing the genomes of 1000 actinobacteria strains.</title>
        <authorList>
            <person name="Klenk H.-P."/>
        </authorList>
    </citation>
    <scope>NUCLEOTIDE SEQUENCE [LARGE SCALE GENOMIC DNA]</scope>
    <source>
        <strain evidence="3 4">DSM 44593</strain>
    </source>
</reference>
<sequence length="238" mass="24656">MSNGLRHFLGLLAGILAVPVLAVGLAWAPHWSAEAGLLNHDLAAVVPGPSWLVPVSVLATVGLLLGLLTGSRLSPLAALVPGLVLGAAGFAETADLPRPVPAVADLLTVDWPGEQPWFPWGPVFAVVGAALVVSALPPSRWRSRDGDEFDDDPYDGSSTTAARSGGDSAPPEGTGTTQTMSPDADGMPPRYHVSDPRDRQPQQPGPPPAAGPSGWNDPHRPDAGDPRGSPSPRWQDRG</sequence>
<keyword evidence="2" id="KW-0812">Transmembrane</keyword>
<proteinExistence type="predicted"/>
<evidence type="ECO:0000313" key="4">
    <source>
        <dbReference type="Proteomes" id="UP000578077"/>
    </source>
</evidence>
<name>A0A841EIW8_9ACTN</name>
<feature type="transmembrane region" description="Helical" evidence="2">
    <location>
        <begin position="48"/>
        <end position="69"/>
    </location>
</feature>
<gene>
    <name evidence="3" type="ORF">HNR25_003112</name>
</gene>
<protein>
    <submittedName>
        <fullName evidence="3">Uncharacterized protein</fullName>
    </submittedName>
</protein>